<dbReference type="Pfam" id="PF01454">
    <property type="entry name" value="MAGE"/>
    <property type="match status" value="1"/>
</dbReference>
<dbReference type="GO" id="GO:0005634">
    <property type="term" value="C:nucleus"/>
    <property type="evidence" value="ECO:0007669"/>
    <property type="project" value="TreeGrafter"/>
</dbReference>
<dbReference type="EMBL" id="MU005979">
    <property type="protein sequence ID" value="KAF2860719.1"/>
    <property type="molecule type" value="Genomic_DNA"/>
</dbReference>
<dbReference type="GO" id="GO:0006281">
    <property type="term" value="P:DNA repair"/>
    <property type="evidence" value="ECO:0007669"/>
    <property type="project" value="TreeGrafter"/>
</dbReference>
<evidence type="ECO:0000259" key="2">
    <source>
        <dbReference type="SMART" id="SM01373"/>
    </source>
</evidence>
<organism evidence="3 4">
    <name type="scientific">Piedraia hortae CBS 480.64</name>
    <dbReference type="NCBI Taxonomy" id="1314780"/>
    <lineage>
        <taxon>Eukaryota</taxon>
        <taxon>Fungi</taxon>
        <taxon>Dikarya</taxon>
        <taxon>Ascomycota</taxon>
        <taxon>Pezizomycotina</taxon>
        <taxon>Dothideomycetes</taxon>
        <taxon>Dothideomycetidae</taxon>
        <taxon>Capnodiales</taxon>
        <taxon>Piedraiaceae</taxon>
        <taxon>Piedraia</taxon>
    </lineage>
</organism>
<dbReference type="InterPro" id="IPR041899">
    <property type="entry name" value="MAGE_WH2"/>
</dbReference>
<dbReference type="Proteomes" id="UP000799421">
    <property type="component" value="Unassembled WGS sequence"/>
</dbReference>
<feature type="domain" description="MAGE" evidence="2">
    <location>
        <begin position="5"/>
        <end position="202"/>
    </location>
</feature>
<feature type="compositionally biased region" description="Low complexity" evidence="1">
    <location>
        <begin position="234"/>
        <end position="247"/>
    </location>
</feature>
<name>A0A6A7C137_9PEZI</name>
<evidence type="ECO:0000256" key="1">
    <source>
        <dbReference type="SAM" id="MobiDB-lite"/>
    </source>
</evidence>
<feature type="region of interest" description="Disordered" evidence="1">
    <location>
        <begin position="227"/>
        <end position="269"/>
    </location>
</feature>
<dbReference type="AlphaFoldDB" id="A0A6A7C137"/>
<sequence length="269" mass="30282">MTRKMVRYALACQFQRRPIRRPDVGEKVLAGASRQFKEVFKNAQQQLRDIFAMEMVELPAKEKVTLAQRRAAQQLQSSKAPTAWVLVTVLPAEFRDPELIPPSAVPTEEEESKYVAIYTMLVSLITLSGGALPDSKLDNYFRRLGLDDATPVAGHEKTEILFKRLEKDGYIVKIKESTGAGEDDTYWMVGPRGKVEVGDSGIRGLVKTVFGDLSDAAEQELDKKLDRSLAMMDQTSSRQETRTQASTQRRRRSRRNVDDEGAVDEAEED</sequence>
<keyword evidence="4" id="KW-1185">Reference proteome</keyword>
<protein>
    <submittedName>
        <fullName evidence="3">MAGE-domain-containing protein</fullName>
    </submittedName>
</protein>
<feature type="compositionally biased region" description="Acidic residues" evidence="1">
    <location>
        <begin position="259"/>
        <end position="269"/>
    </location>
</feature>
<dbReference type="InterPro" id="IPR041898">
    <property type="entry name" value="MAGE_WH1"/>
</dbReference>
<evidence type="ECO:0000313" key="3">
    <source>
        <dbReference type="EMBL" id="KAF2860719.1"/>
    </source>
</evidence>
<dbReference type="InterPro" id="IPR002190">
    <property type="entry name" value="MHD_dom"/>
</dbReference>
<dbReference type="PANTHER" id="PTHR11736:SF14">
    <property type="entry name" value="NSE3 HOMOLOG, SMC5-SMC6 COMPLEX COMPONENT"/>
    <property type="match status" value="1"/>
</dbReference>
<dbReference type="PANTHER" id="PTHR11736">
    <property type="entry name" value="MELANOMA-ASSOCIATED ANTIGEN MAGE ANTIGEN"/>
    <property type="match status" value="1"/>
</dbReference>
<gene>
    <name evidence="3" type="ORF">K470DRAFT_257735</name>
</gene>
<dbReference type="Gene3D" id="1.10.10.1200">
    <property type="entry name" value="MAGE homology domain, winged helix WH1 motif"/>
    <property type="match status" value="1"/>
</dbReference>
<dbReference type="Gene3D" id="1.10.10.1210">
    <property type="entry name" value="MAGE homology domain, winged helix WH2 motif"/>
    <property type="match status" value="1"/>
</dbReference>
<proteinExistence type="predicted"/>
<dbReference type="SMART" id="SM01373">
    <property type="entry name" value="MAGE"/>
    <property type="match status" value="1"/>
</dbReference>
<dbReference type="OrthoDB" id="205198at2759"/>
<reference evidence="3" key="1">
    <citation type="journal article" date="2020" name="Stud. Mycol.">
        <title>101 Dothideomycetes genomes: a test case for predicting lifestyles and emergence of pathogens.</title>
        <authorList>
            <person name="Haridas S."/>
            <person name="Albert R."/>
            <person name="Binder M."/>
            <person name="Bloem J."/>
            <person name="Labutti K."/>
            <person name="Salamov A."/>
            <person name="Andreopoulos B."/>
            <person name="Baker S."/>
            <person name="Barry K."/>
            <person name="Bills G."/>
            <person name="Bluhm B."/>
            <person name="Cannon C."/>
            <person name="Castanera R."/>
            <person name="Culley D."/>
            <person name="Daum C."/>
            <person name="Ezra D."/>
            <person name="Gonzalez J."/>
            <person name="Henrissat B."/>
            <person name="Kuo A."/>
            <person name="Liang C."/>
            <person name="Lipzen A."/>
            <person name="Lutzoni F."/>
            <person name="Magnuson J."/>
            <person name="Mondo S."/>
            <person name="Nolan M."/>
            <person name="Ohm R."/>
            <person name="Pangilinan J."/>
            <person name="Park H.-J."/>
            <person name="Ramirez L."/>
            <person name="Alfaro M."/>
            <person name="Sun H."/>
            <person name="Tritt A."/>
            <person name="Yoshinaga Y."/>
            <person name="Zwiers L.-H."/>
            <person name="Turgeon B."/>
            <person name="Goodwin S."/>
            <person name="Spatafora J."/>
            <person name="Crous P."/>
            <person name="Grigoriev I."/>
        </authorList>
    </citation>
    <scope>NUCLEOTIDE SEQUENCE</scope>
    <source>
        <strain evidence="3">CBS 480.64</strain>
    </source>
</reference>
<evidence type="ECO:0000313" key="4">
    <source>
        <dbReference type="Proteomes" id="UP000799421"/>
    </source>
</evidence>
<dbReference type="InterPro" id="IPR037445">
    <property type="entry name" value="MAGE"/>
</dbReference>
<accession>A0A6A7C137</accession>